<dbReference type="GO" id="GO:0020037">
    <property type="term" value="F:heme binding"/>
    <property type="evidence" value="ECO:0007669"/>
    <property type="project" value="InterPro"/>
</dbReference>
<protein>
    <submittedName>
        <fullName evidence="10">Uncharacterized protein</fullName>
    </submittedName>
</protein>
<dbReference type="Proteomes" id="UP000054481">
    <property type="component" value="Unassembled WGS sequence"/>
</dbReference>
<evidence type="ECO:0000313" key="11">
    <source>
        <dbReference type="Proteomes" id="UP000054481"/>
    </source>
</evidence>
<evidence type="ECO:0000256" key="7">
    <source>
        <dbReference type="ARBA" id="ARBA00023033"/>
    </source>
</evidence>
<evidence type="ECO:0000313" key="10">
    <source>
        <dbReference type="EMBL" id="KJZ71278.1"/>
    </source>
</evidence>
<dbReference type="SUPFAM" id="SSF48264">
    <property type="entry name" value="Cytochrome P450"/>
    <property type="match status" value="1"/>
</dbReference>
<dbReference type="Pfam" id="PF00067">
    <property type="entry name" value="p450"/>
    <property type="match status" value="1"/>
</dbReference>
<dbReference type="PANTHER" id="PTHR46206">
    <property type="entry name" value="CYTOCHROME P450"/>
    <property type="match status" value="1"/>
</dbReference>
<evidence type="ECO:0000256" key="5">
    <source>
        <dbReference type="ARBA" id="ARBA00023002"/>
    </source>
</evidence>
<keyword evidence="7 9" id="KW-0503">Monooxygenase</keyword>
<proteinExistence type="inferred from homology"/>
<organism evidence="10 11">
    <name type="scientific">Hirsutella minnesotensis 3608</name>
    <dbReference type="NCBI Taxonomy" id="1043627"/>
    <lineage>
        <taxon>Eukaryota</taxon>
        <taxon>Fungi</taxon>
        <taxon>Dikarya</taxon>
        <taxon>Ascomycota</taxon>
        <taxon>Pezizomycotina</taxon>
        <taxon>Sordariomycetes</taxon>
        <taxon>Hypocreomycetidae</taxon>
        <taxon>Hypocreales</taxon>
        <taxon>Ophiocordycipitaceae</taxon>
        <taxon>Hirsutella</taxon>
    </lineage>
</organism>
<gene>
    <name evidence="10" type="ORF">HIM_09351</name>
</gene>
<dbReference type="PANTHER" id="PTHR46206:SF2">
    <property type="entry name" value="CYTOCHROME P450 MONOOXYGENASE AUSG-RELATED"/>
    <property type="match status" value="1"/>
</dbReference>
<dbReference type="InterPro" id="IPR017972">
    <property type="entry name" value="Cyt_P450_CS"/>
</dbReference>
<dbReference type="GO" id="GO:0016705">
    <property type="term" value="F:oxidoreductase activity, acting on paired donors, with incorporation or reduction of molecular oxygen"/>
    <property type="evidence" value="ECO:0007669"/>
    <property type="project" value="InterPro"/>
</dbReference>
<evidence type="ECO:0000256" key="1">
    <source>
        <dbReference type="ARBA" id="ARBA00001971"/>
    </source>
</evidence>
<dbReference type="Gene3D" id="1.10.630.10">
    <property type="entry name" value="Cytochrome P450"/>
    <property type="match status" value="1"/>
</dbReference>
<evidence type="ECO:0000256" key="4">
    <source>
        <dbReference type="ARBA" id="ARBA00022723"/>
    </source>
</evidence>
<dbReference type="InterPro" id="IPR001128">
    <property type="entry name" value="Cyt_P450"/>
</dbReference>
<evidence type="ECO:0000256" key="9">
    <source>
        <dbReference type="RuleBase" id="RU000461"/>
    </source>
</evidence>
<keyword evidence="3 8" id="KW-0349">Heme</keyword>
<dbReference type="InterPro" id="IPR002403">
    <property type="entry name" value="Cyt_P450_E_grp-IV"/>
</dbReference>
<dbReference type="CDD" id="cd11041">
    <property type="entry name" value="CYP503A1-like"/>
    <property type="match status" value="1"/>
</dbReference>
<dbReference type="PRINTS" id="PR00465">
    <property type="entry name" value="EP450IV"/>
</dbReference>
<dbReference type="InterPro" id="IPR036396">
    <property type="entry name" value="Cyt_P450_sf"/>
</dbReference>
<dbReference type="GO" id="GO:0005506">
    <property type="term" value="F:iron ion binding"/>
    <property type="evidence" value="ECO:0007669"/>
    <property type="project" value="InterPro"/>
</dbReference>
<evidence type="ECO:0000256" key="6">
    <source>
        <dbReference type="ARBA" id="ARBA00023004"/>
    </source>
</evidence>
<accession>A0A0F7ZSF6</accession>
<dbReference type="OrthoDB" id="1844152at2759"/>
<keyword evidence="6 8" id="KW-0408">Iron</keyword>
<evidence type="ECO:0000256" key="3">
    <source>
        <dbReference type="ARBA" id="ARBA00022617"/>
    </source>
</evidence>
<keyword evidence="11" id="KW-1185">Reference proteome</keyword>
<comment type="cofactor">
    <cofactor evidence="1 8">
        <name>heme</name>
        <dbReference type="ChEBI" id="CHEBI:30413"/>
    </cofactor>
</comment>
<dbReference type="PROSITE" id="PS00086">
    <property type="entry name" value="CYTOCHROME_P450"/>
    <property type="match status" value="1"/>
</dbReference>
<dbReference type="AlphaFoldDB" id="A0A0F7ZSF6"/>
<dbReference type="EMBL" id="KQ030581">
    <property type="protein sequence ID" value="KJZ71278.1"/>
    <property type="molecule type" value="Genomic_DNA"/>
</dbReference>
<keyword evidence="5 9" id="KW-0560">Oxidoreductase</keyword>
<evidence type="ECO:0000256" key="2">
    <source>
        <dbReference type="ARBA" id="ARBA00010617"/>
    </source>
</evidence>
<sequence length="516" mass="59569">MLSMEVLSSLFQVLLDRQSLPFCLILAVALVAFRLYEGRHKSRFPEANPKQTFSLSTQSRVQDFLSRSREILSSGRARYRGRPYRVFTDMGEMVVIPHRFIDELRNNPSLEFLEVVHEDQHAYLPGFEPFGADERIVFVVMKYLTKALNKLTAPISEEATHALRRVLTDSEEWHEMDPMTEIIKIVSQMSSRVFMGEELCRNYDWVKVSGEYTVLAFNLSSVLRTWPRWARPIVHWFMPDCWELRSKLSEARRLLGPHIEKRNAQKKAAFAQGKSVQFNDSLEWFEQEFTKKYDPATSQISLSLAAIHTTTDLLTKVMFDLAVHPELFKPLREEVVQVLGTEGLKKTALYNLKLMDSVIKETQRMAPIGMALFRRLLTKDIELSDGTKLYRGEKIVADTMQMWDSETYENPETYNGYRFLEMRNDATQAAQAHLVSTSSNHFAFGHGQHACPGRFFAANEIKIALCHLLLKYDWKLPEGTKPPESMIYGLNLVLDPTAKLVIRRRQEELDLDSLDS</sequence>
<name>A0A0F7ZSF6_9HYPO</name>
<keyword evidence="4 8" id="KW-0479">Metal-binding</keyword>
<feature type="binding site" description="axial binding residue" evidence="8">
    <location>
        <position position="451"/>
    </location>
    <ligand>
        <name>heme</name>
        <dbReference type="ChEBI" id="CHEBI:30413"/>
    </ligand>
    <ligandPart>
        <name>Fe</name>
        <dbReference type="ChEBI" id="CHEBI:18248"/>
    </ligandPart>
</feature>
<dbReference type="GO" id="GO:0004497">
    <property type="term" value="F:monooxygenase activity"/>
    <property type="evidence" value="ECO:0007669"/>
    <property type="project" value="UniProtKB-KW"/>
</dbReference>
<reference evidence="10 11" key="1">
    <citation type="journal article" date="2014" name="Genome Biol. Evol.">
        <title>Comparative genomics and transcriptomics analyses reveal divergent lifestyle features of nematode endoparasitic fungus Hirsutella minnesotensis.</title>
        <authorList>
            <person name="Lai Y."/>
            <person name="Liu K."/>
            <person name="Zhang X."/>
            <person name="Zhang X."/>
            <person name="Li K."/>
            <person name="Wang N."/>
            <person name="Shu C."/>
            <person name="Wu Y."/>
            <person name="Wang C."/>
            <person name="Bushley K.E."/>
            <person name="Xiang M."/>
            <person name="Liu X."/>
        </authorList>
    </citation>
    <scope>NUCLEOTIDE SEQUENCE [LARGE SCALE GENOMIC DNA]</scope>
    <source>
        <strain evidence="10 11">3608</strain>
    </source>
</reference>
<dbReference type="PRINTS" id="PR00385">
    <property type="entry name" value="P450"/>
</dbReference>
<evidence type="ECO:0000256" key="8">
    <source>
        <dbReference type="PIRSR" id="PIRSR602403-1"/>
    </source>
</evidence>
<comment type="similarity">
    <text evidence="2 9">Belongs to the cytochrome P450 family.</text>
</comment>